<feature type="binding site" evidence="1">
    <location>
        <position position="42"/>
    </location>
    <ligand>
        <name>Mg(2+)</name>
        <dbReference type="ChEBI" id="CHEBI:18420"/>
        <label>4</label>
    </ligand>
</feature>
<keyword evidence="1" id="KW-0784">Thiamine biosynthesis</keyword>
<keyword evidence="1" id="KW-0479">Metal-binding</keyword>
<accession>A0A0D4BXQ9</accession>
<feature type="binding site" evidence="1">
    <location>
        <position position="168"/>
    </location>
    <ligand>
        <name>ATP</name>
        <dbReference type="ChEBI" id="CHEBI:30616"/>
    </ligand>
</feature>
<comment type="caution">
    <text evidence="1">Lacks conserved residue(s) required for the propagation of feature annotation.</text>
</comment>
<feature type="binding site" evidence="1">
    <location>
        <begin position="142"/>
        <end position="143"/>
    </location>
    <ligand>
        <name>ATP</name>
        <dbReference type="ChEBI" id="CHEBI:30616"/>
    </ligand>
</feature>
<dbReference type="OrthoDB" id="9802811at2"/>
<dbReference type="PANTHER" id="PTHR30270:SF0">
    <property type="entry name" value="THIAMINE-MONOPHOSPHATE KINASE"/>
    <property type="match status" value="1"/>
</dbReference>
<feature type="binding site" evidence="1">
    <location>
        <position position="238"/>
    </location>
    <ligand>
        <name>ATP</name>
        <dbReference type="ChEBI" id="CHEBI:30616"/>
    </ligand>
</feature>
<feature type="binding site" evidence="1">
    <location>
        <position position="42"/>
    </location>
    <ligand>
        <name>Mg(2+)</name>
        <dbReference type="ChEBI" id="CHEBI:18420"/>
        <label>3</label>
    </ligand>
</feature>
<keyword evidence="1" id="KW-0547">Nucleotide-binding</keyword>
<dbReference type="GO" id="GO:0009030">
    <property type="term" value="F:thiamine-phosphate kinase activity"/>
    <property type="evidence" value="ECO:0007669"/>
    <property type="project" value="UniProtKB-UniRule"/>
</dbReference>
<comment type="catalytic activity">
    <reaction evidence="1">
        <text>thiamine phosphate + ATP = thiamine diphosphate + ADP</text>
        <dbReference type="Rhea" id="RHEA:15913"/>
        <dbReference type="ChEBI" id="CHEBI:30616"/>
        <dbReference type="ChEBI" id="CHEBI:37575"/>
        <dbReference type="ChEBI" id="CHEBI:58937"/>
        <dbReference type="ChEBI" id="CHEBI:456216"/>
        <dbReference type="EC" id="2.7.4.16"/>
    </reaction>
</comment>
<dbReference type="HOGENOM" id="CLU_046964_0_1_11"/>
<feature type="binding site" evidence="1">
    <location>
        <position position="58"/>
    </location>
    <ligand>
        <name>Mg(2+)</name>
        <dbReference type="ChEBI" id="CHEBI:18420"/>
        <label>1</label>
    </ligand>
</feature>
<sequence>MGGIANQAAEQTVGQLSETELLKLILPRLRGNATALLGPGDDAAILAAPDGRTVVSIDTQVQDQDFRLEWNNGYASTGFDVGWKSAAQNLSDINAMGAVPTGLVLSLTMPPQTPVSWVLDLADGLSAAISELGADRCVVAGGDLSAGAELVITAAVLGDLEGREAVRRGGGAPGDQLAVAGVLGRAAAGWALLEGSQPVSSLDAEMLALIDYFRCPRPPLSAGPMAAQCGATAMLDISDGLVRDATRLAKASGVQIDLDPAALGAFVEELQPAAHFLKQDPLAWVLGGGEDHGLLCTFAADTVLPAGFTAIGSVRSKAETTIAGITDWVTVAGQRSSTVGWDHFAD</sequence>
<dbReference type="InterPro" id="IPR036676">
    <property type="entry name" value="PurM-like_C_sf"/>
</dbReference>
<dbReference type="GO" id="GO:0009228">
    <property type="term" value="P:thiamine biosynthetic process"/>
    <property type="evidence" value="ECO:0007669"/>
    <property type="project" value="UniProtKB-KW"/>
</dbReference>
<feature type="binding site" evidence="1">
    <location>
        <position position="236"/>
    </location>
    <ligand>
        <name>Mg(2+)</name>
        <dbReference type="ChEBI" id="CHEBI:18420"/>
        <label>3</label>
    </ligand>
</feature>
<dbReference type="EC" id="2.7.4.16" evidence="1"/>
<feature type="binding site" evidence="1">
    <location>
        <position position="92"/>
    </location>
    <ligand>
        <name>Mg(2+)</name>
        <dbReference type="ChEBI" id="CHEBI:18420"/>
        <label>2</label>
    </ligand>
</feature>
<keyword evidence="4" id="KW-1185">Reference proteome</keyword>
<dbReference type="InterPro" id="IPR016188">
    <property type="entry name" value="PurM-like_N"/>
</dbReference>
<proteinExistence type="inferred from homology"/>
<evidence type="ECO:0000313" key="3">
    <source>
        <dbReference type="EMBL" id="AJT41242.1"/>
    </source>
</evidence>
<dbReference type="SUPFAM" id="SSF55326">
    <property type="entry name" value="PurM N-terminal domain-like"/>
    <property type="match status" value="1"/>
</dbReference>
<dbReference type="KEGG" id="ari:UM93_06385"/>
<comment type="similarity">
    <text evidence="1">Belongs to the thiamine-monophosphate kinase family.</text>
</comment>
<dbReference type="AlphaFoldDB" id="A0A0D4BXQ9"/>
<dbReference type="PANTHER" id="PTHR30270">
    <property type="entry name" value="THIAMINE-MONOPHOSPHATE KINASE"/>
    <property type="match status" value="1"/>
</dbReference>
<dbReference type="GO" id="GO:0009229">
    <property type="term" value="P:thiamine diphosphate biosynthetic process"/>
    <property type="evidence" value="ECO:0007669"/>
    <property type="project" value="UniProtKB-UniRule"/>
</dbReference>
<feature type="binding site" evidence="1">
    <location>
        <position position="58"/>
    </location>
    <ligand>
        <name>Mg(2+)</name>
        <dbReference type="ChEBI" id="CHEBI:18420"/>
        <label>2</label>
    </ligand>
</feature>
<dbReference type="Gene3D" id="3.30.1330.10">
    <property type="entry name" value="PurM-like, N-terminal domain"/>
    <property type="match status" value="1"/>
</dbReference>
<dbReference type="EMBL" id="CP011005">
    <property type="protein sequence ID" value="AJT41242.1"/>
    <property type="molecule type" value="Genomic_DNA"/>
</dbReference>
<dbReference type="Gene3D" id="3.90.650.10">
    <property type="entry name" value="PurM-like C-terminal domain"/>
    <property type="match status" value="1"/>
</dbReference>
<evidence type="ECO:0000313" key="4">
    <source>
        <dbReference type="Proteomes" id="UP000061839"/>
    </source>
</evidence>
<evidence type="ECO:0000259" key="2">
    <source>
        <dbReference type="Pfam" id="PF00586"/>
    </source>
</evidence>
<name>A0A0D4BXQ9_9MICC</name>
<dbReference type="RefSeq" id="WP_045074452.1">
    <property type="nucleotide sequence ID" value="NZ_CP011005.1"/>
</dbReference>
<dbReference type="CDD" id="cd02194">
    <property type="entry name" value="ThiL"/>
    <property type="match status" value="1"/>
</dbReference>
<dbReference type="STRING" id="1618207.UM93_06385"/>
<gene>
    <name evidence="1" type="primary">thiL</name>
    <name evidence="3" type="ORF">UM93_06385</name>
</gene>
<keyword evidence="1 3" id="KW-0418">Kinase</keyword>
<dbReference type="HAMAP" id="MF_02128">
    <property type="entry name" value="TMP_kinase"/>
    <property type="match status" value="1"/>
</dbReference>
<dbReference type="UniPathway" id="UPA00060">
    <property type="reaction ID" value="UER00142"/>
</dbReference>
<feature type="binding site" evidence="1">
    <location>
        <position position="143"/>
    </location>
    <ligand>
        <name>Mg(2+)</name>
        <dbReference type="ChEBI" id="CHEBI:18420"/>
        <label>1</label>
    </ligand>
</feature>
<dbReference type="PATRIC" id="fig|1618207.4.peg.1295"/>
<feature type="binding site" evidence="1">
    <location>
        <position position="290"/>
    </location>
    <ligand>
        <name>substrate</name>
    </ligand>
</feature>
<feature type="binding site" evidence="1">
    <location>
        <position position="92"/>
    </location>
    <ligand>
        <name>Mg(2+)</name>
        <dbReference type="ChEBI" id="CHEBI:18420"/>
        <label>3</label>
    </ligand>
</feature>
<feature type="domain" description="PurM-like N-terminal" evidence="2">
    <location>
        <begin position="40"/>
        <end position="158"/>
    </location>
</feature>
<feature type="binding site" evidence="1">
    <location>
        <position position="239"/>
    </location>
    <ligand>
        <name>Mg(2+)</name>
        <dbReference type="ChEBI" id="CHEBI:18420"/>
        <label>5</label>
    </ligand>
</feature>
<feature type="binding site" evidence="1">
    <location>
        <position position="92"/>
    </location>
    <ligand>
        <name>Mg(2+)</name>
        <dbReference type="ChEBI" id="CHEBI:18420"/>
        <label>4</label>
    </ligand>
</feature>
<feature type="binding site" evidence="1">
    <location>
        <position position="341"/>
    </location>
    <ligand>
        <name>substrate</name>
    </ligand>
</feature>
<organism evidence="3 4">
    <name type="scientific">Psychromicrobium lacuslunae</name>
    <dbReference type="NCBI Taxonomy" id="1618207"/>
    <lineage>
        <taxon>Bacteria</taxon>
        <taxon>Bacillati</taxon>
        <taxon>Actinomycetota</taxon>
        <taxon>Actinomycetes</taxon>
        <taxon>Micrococcales</taxon>
        <taxon>Micrococcaceae</taxon>
        <taxon>Psychromicrobium</taxon>
    </lineage>
</organism>
<keyword evidence="1" id="KW-0460">Magnesium</keyword>
<comment type="function">
    <text evidence="1">Catalyzes the ATP-dependent phosphorylation of thiamine-monophosphate (TMP) to form thiamine-pyrophosphate (TPP), the active form of vitamin B1.</text>
</comment>
<protein>
    <recommendedName>
        <fullName evidence="1">Thiamine-monophosphate kinase</fullName>
        <shortName evidence="1">TMP kinase</shortName>
        <shortName evidence="1">Thiamine-phosphate kinase</shortName>
        <ecNumber evidence="1">2.7.4.16</ecNumber>
    </recommendedName>
</protein>
<dbReference type="InterPro" id="IPR006283">
    <property type="entry name" value="ThiL-like"/>
</dbReference>
<dbReference type="SUPFAM" id="SSF56042">
    <property type="entry name" value="PurM C-terminal domain-like"/>
    <property type="match status" value="1"/>
</dbReference>
<dbReference type="GO" id="GO:0000287">
    <property type="term" value="F:magnesium ion binding"/>
    <property type="evidence" value="ECO:0007669"/>
    <property type="project" value="UniProtKB-UniRule"/>
</dbReference>
<feature type="binding site" evidence="1">
    <location>
        <position position="56"/>
    </location>
    <ligand>
        <name>Mg(2+)</name>
        <dbReference type="ChEBI" id="CHEBI:18420"/>
        <label>4</label>
    </ligand>
</feature>
<dbReference type="Proteomes" id="UP000061839">
    <property type="component" value="Chromosome"/>
</dbReference>
<keyword evidence="1" id="KW-0067">ATP-binding</keyword>
<dbReference type="InterPro" id="IPR036921">
    <property type="entry name" value="PurM-like_N_sf"/>
</dbReference>
<dbReference type="GO" id="GO:0005524">
    <property type="term" value="F:ATP binding"/>
    <property type="evidence" value="ECO:0007669"/>
    <property type="project" value="UniProtKB-UniRule"/>
</dbReference>
<dbReference type="NCBIfam" id="NF004351">
    <property type="entry name" value="PRK05731.1-4"/>
    <property type="match status" value="1"/>
</dbReference>
<dbReference type="PIRSF" id="PIRSF005303">
    <property type="entry name" value="Thiam_monoph_kin"/>
    <property type="match status" value="1"/>
</dbReference>
<keyword evidence="1" id="KW-0808">Transferase</keyword>
<evidence type="ECO:0000256" key="1">
    <source>
        <dbReference type="HAMAP-Rule" id="MF_02128"/>
    </source>
</evidence>
<feature type="binding site" evidence="1">
    <location>
        <position position="65"/>
    </location>
    <ligand>
        <name>substrate</name>
    </ligand>
</feature>
<comment type="pathway">
    <text evidence="1">Cofactor biosynthesis; thiamine diphosphate biosynthesis; thiamine diphosphate from thiamine phosphate: step 1/1.</text>
</comment>
<dbReference type="Pfam" id="PF00586">
    <property type="entry name" value="AIRS"/>
    <property type="match status" value="1"/>
</dbReference>
<dbReference type="NCBIfam" id="TIGR01379">
    <property type="entry name" value="thiL"/>
    <property type="match status" value="1"/>
</dbReference>
<comment type="miscellaneous">
    <text evidence="1">Reaction mechanism of ThiL seems to utilize a direct, inline transfer of the gamma-phosphate of ATP to TMP rather than a phosphorylated enzyme intermediate.</text>
</comment>
<reference evidence="3 4" key="1">
    <citation type="journal article" date="2015" name="Genome Announc.">
        <title>Complete Genome Sequencing of Protease-Producing Novel Arthrobacter sp. Strain IHBB 11108 Using PacBio Single-Molecule Real-Time Sequencing Technology.</title>
        <authorList>
            <person name="Kiran S."/>
            <person name="Swarnkar M.K."/>
            <person name="Pal M."/>
            <person name="Thakur R."/>
            <person name="Tewari R."/>
            <person name="Singh A.K."/>
            <person name="Gulati A."/>
        </authorList>
    </citation>
    <scope>NUCLEOTIDE SEQUENCE [LARGE SCALE GENOMIC DNA]</scope>
    <source>
        <strain evidence="3 4">IHBB 11108</strain>
    </source>
</reference>